<gene>
    <name evidence="2" type="ORF">PM001_LOCUS14776</name>
</gene>
<comment type="caution">
    <text evidence="2">The sequence shown here is derived from an EMBL/GenBank/DDBJ whole genome shotgun (WGS) entry which is preliminary data.</text>
</comment>
<dbReference type="EMBL" id="CAKLBY020000153">
    <property type="protein sequence ID" value="CAK7929626.1"/>
    <property type="molecule type" value="Genomic_DNA"/>
</dbReference>
<feature type="region of interest" description="Disordered" evidence="1">
    <location>
        <begin position="1"/>
        <end position="24"/>
    </location>
</feature>
<organism evidence="2 3">
    <name type="scientific">Peronospora matthiolae</name>
    <dbReference type="NCBI Taxonomy" id="2874970"/>
    <lineage>
        <taxon>Eukaryota</taxon>
        <taxon>Sar</taxon>
        <taxon>Stramenopiles</taxon>
        <taxon>Oomycota</taxon>
        <taxon>Peronosporomycetes</taxon>
        <taxon>Peronosporales</taxon>
        <taxon>Peronosporaceae</taxon>
        <taxon>Peronospora</taxon>
    </lineage>
</organism>
<accession>A0AAV1U4R6</accession>
<feature type="compositionally biased region" description="Basic and acidic residues" evidence="1">
    <location>
        <begin position="7"/>
        <end position="23"/>
    </location>
</feature>
<dbReference type="AlphaFoldDB" id="A0AAV1U4R6"/>
<proteinExistence type="predicted"/>
<dbReference type="Proteomes" id="UP001162060">
    <property type="component" value="Unassembled WGS sequence"/>
</dbReference>
<name>A0AAV1U4R6_9STRA</name>
<reference evidence="2" key="1">
    <citation type="submission" date="2024-01" db="EMBL/GenBank/DDBJ databases">
        <authorList>
            <person name="Webb A."/>
        </authorList>
    </citation>
    <scope>NUCLEOTIDE SEQUENCE</scope>
    <source>
        <strain evidence="2">Pm1</strain>
    </source>
</reference>
<protein>
    <submittedName>
        <fullName evidence="2">Uncharacterized protein</fullName>
    </submittedName>
</protein>
<evidence type="ECO:0000313" key="3">
    <source>
        <dbReference type="Proteomes" id="UP001162060"/>
    </source>
</evidence>
<evidence type="ECO:0000256" key="1">
    <source>
        <dbReference type="SAM" id="MobiDB-lite"/>
    </source>
</evidence>
<sequence length="55" mass="6319">MSKKTILKTDRVKKEDPGSDRHNRGVNAIVKPIKFVDDALDMKMKGWQLDHLEQG</sequence>
<evidence type="ECO:0000313" key="2">
    <source>
        <dbReference type="EMBL" id="CAK7929626.1"/>
    </source>
</evidence>